<dbReference type="RefSeq" id="WP_203366691.1">
    <property type="nucleotide sequence ID" value="NZ_WSFT01000037.1"/>
</dbReference>
<dbReference type="SFLD" id="SFLDG01084">
    <property type="entry name" value="Uncharacterised_Radical_SAM_Su"/>
    <property type="match status" value="1"/>
</dbReference>
<feature type="domain" description="Elp3/MiaA/NifB-like radical SAM core" evidence="4">
    <location>
        <begin position="22"/>
        <end position="246"/>
    </location>
</feature>
<dbReference type="PANTHER" id="PTHR43432">
    <property type="entry name" value="SLR0285 PROTEIN"/>
    <property type="match status" value="1"/>
</dbReference>
<sequence>MEFIDAKQILSSWSDGDTWFGSNYNMNIYKGCSHGCIYCDSRSSCYQVLNFDRVRAKKDVLLLLERELMSKRKKGIIATGAMSDPYNPLEEKHELTRGALELINKYGFGSSLLTKSDLVVRDIDVIKKIKTHSPVVVKFTITTYDDGLCKKVEPNVTVSSDRFTALKRLSDEGIFTGVHIWPILPFINDTEENVKSIVRAAYESGAKYVTGYFAVTLRQNQRIYYYKQLDKLFPGLKQKYINTYGDSYECTSVNEKKLYEVLASECKKYGLLYKMSDIRQEIKRKYDNKQMTLF</sequence>
<dbReference type="Proteomes" id="UP000724672">
    <property type="component" value="Unassembled WGS sequence"/>
</dbReference>
<keyword evidence="2" id="KW-0408">Iron</keyword>
<protein>
    <submittedName>
        <fullName evidence="5">Radical SAM protein</fullName>
    </submittedName>
</protein>
<evidence type="ECO:0000256" key="1">
    <source>
        <dbReference type="ARBA" id="ARBA00022723"/>
    </source>
</evidence>
<dbReference type="InterPro" id="IPR040086">
    <property type="entry name" value="MJ0683-like"/>
</dbReference>
<dbReference type="SMART" id="SM00729">
    <property type="entry name" value="Elp3"/>
    <property type="match status" value="1"/>
</dbReference>
<dbReference type="GO" id="GO:0051536">
    <property type="term" value="F:iron-sulfur cluster binding"/>
    <property type="evidence" value="ECO:0007669"/>
    <property type="project" value="UniProtKB-KW"/>
</dbReference>
<dbReference type="GO" id="GO:0046872">
    <property type="term" value="F:metal ion binding"/>
    <property type="evidence" value="ECO:0007669"/>
    <property type="project" value="UniProtKB-KW"/>
</dbReference>
<evidence type="ECO:0000259" key="4">
    <source>
        <dbReference type="SMART" id="SM00729"/>
    </source>
</evidence>
<accession>A0A942V064</accession>
<dbReference type="SUPFAM" id="SSF102114">
    <property type="entry name" value="Radical SAM enzymes"/>
    <property type="match status" value="1"/>
</dbReference>
<dbReference type="InterPro" id="IPR006638">
    <property type="entry name" value="Elp3/MiaA/NifB-like_rSAM"/>
</dbReference>
<dbReference type="EMBL" id="WSFT01000037">
    <property type="protein sequence ID" value="MBS4538767.1"/>
    <property type="molecule type" value="Genomic_DNA"/>
</dbReference>
<evidence type="ECO:0000256" key="3">
    <source>
        <dbReference type="ARBA" id="ARBA00023014"/>
    </source>
</evidence>
<proteinExistence type="predicted"/>
<organism evidence="5 6">
    <name type="scientific">Anaeromonas frigoriresistens</name>
    <dbReference type="NCBI Taxonomy" id="2683708"/>
    <lineage>
        <taxon>Bacteria</taxon>
        <taxon>Bacillati</taxon>
        <taxon>Bacillota</taxon>
        <taxon>Tissierellia</taxon>
        <taxon>Tissierellales</taxon>
        <taxon>Thermohalobacteraceae</taxon>
        <taxon>Anaeromonas</taxon>
    </lineage>
</organism>
<evidence type="ECO:0000313" key="6">
    <source>
        <dbReference type="Proteomes" id="UP000724672"/>
    </source>
</evidence>
<dbReference type="Pfam" id="PF04055">
    <property type="entry name" value="Radical_SAM"/>
    <property type="match status" value="1"/>
</dbReference>
<reference evidence="5" key="1">
    <citation type="submission" date="2019-12" db="EMBL/GenBank/DDBJ databases">
        <title>Clostridiaceae gen. nov. sp. nov., isolated from sediment in Xinjiang, China.</title>
        <authorList>
            <person name="Zhang R."/>
        </authorList>
    </citation>
    <scope>NUCLEOTIDE SEQUENCE</scope>
    <source>
        <strain evidence="5">D2Q-11</strain>
    </source>
</reference>
<keyword evidence="6" id="KW-1185">Reference proteome</keyword>
<dbReference type="Gene3D" id="3.80.30.30">
    <property type="match status" value="1"/>
</dbReference>
<comment type="caution">
    <text evidence="5">The sequence shown here is derived from an EMBL/GenBank/DDBJ whole genome shotgun (WGS) entry which is preliminary data.</text>
</comment>
<evidence type="ECO:0000313" key="5">
    <source>
        <dbReference type="EMBL" id="MBS4538767.1"/>
    </source>
</evidence>
<dbReference type="AlphaFoldDB" id="A0A942V064"/>
<dbReference type="InterPro" id="IPR007197">
    <property type="entry name" value="rSAM"/>
</dbReference>
<dbReference type="CDD" id="cd01335">
    <property type="entry name" value="Radical_SAM"/>
    <property type="match status" value="1"/>
</dbReference>
<keyword evidence="1" id="KW-0479">Metal-binding</keyword>
<keyword evidence="3" id="KW-0411">Iron-sulfur</keyword>
<gene>
    <name evidence="5" type="ORF">GOQ27_09845</name>
</gene>
<dbReference type="SFLD" id="SFLDS00029">
    <property type="entry name" value="Radical_SAM"/>
    <property type="match status" value="1"/>
</dbReference>
<dbReference type="InterPro" id="IPR058240">
    <property type="entry name" value="rSAM_sf"/>
</dbReference>
<dbReference type="PANTHER" id="PTHR43432:SF5">
    <property type="entry name" value="ELP3_MIAA_NIFB-LIKE RADICAL SAM CORE DOMAIN-CONTAINING PROTEIN"/>
    <property type="match status" value="1"/>
</dbReference>
<dbReference type="GO" id="GO:0003824">
    <property type="term" value="F:catalytic activity"/>
    <property type="evidence" value="ECO:0007669"/>
    <property type="project" value="InterPro"/>
</dbReference>
<name>A0A942V064_9FIRM</name>
<evidence type="ECO:0000256" key="2">
    <source>
        <dbReference type="ARBA" id="ARBA00023004"/>
    </source>
</evidence>